<protein>
    <submittedName>
        <fullName evidence="1">Uncharacterized protein</fullName>
    </submittedName>
</protein>
<evidence type="ECO:0000313" key="1">
    <source>
        <dbReference type="EMBL" id="MFC7217558.1"/>
    </source>
</evidence>
<sequence>MQEPREPRPPAPVAMRTACGRLIAIRRLRLGVPGHRAVRVALDVGPEREGASHAWASLSPQEARELGWRLIEAAEIAEHESA</sequence>
<name>A0ABW2GA05_9ACTN</name>
<keyword evidence="2" id="KW-1185">Reference proteome</keyword>
<comment type="caution">
    <text evidence="1">The sequence shown here is derived from an EMBL/GenBank/DDBJ whole genome shotgun (WGS) entry which is preliminary data.</text>
</comment>
<organism evidence="1 2">
    <name type="scientific">Streptomyces polyrhachis</name>
    <dbReference type="NCBI Taxonomy" id="1282885"/>
    <lineage>
        <taxon>Bacteria</taxon>
        <taxon>Bacillati</taxon>
        <taxon>Actinomycetota</taxon>
        <taxon>Actinomycetes</taxon>
        <taxon>Kitasatosporales</taxon>
        <taxon>Streptomycetaceae</taxon>
        <taxon>Streptomyces</taxon>
    </lineage>
</organism>
<dbReference type="RefSeq" id="WP_386412384.1">
    <property type="nucleotide sequence ID" value="NZ_JBHSZO010000005.1"/>
</dbReference>
<dbReference type="Proteomes" id="UP001596413">
    <property type="component" value="Unassembled WGS sequence"/>
</dbReference>
<evidence type="ECO:0000313" key="2">
    <source>
        <dbReference type="Proteomes" id="UP001596413"/>
    </source>
</evidence>
<accession>A0ABW2GA05</accession>
<dbReference type="EMBL" id="JBHSZO010000005">
    <property type="protein sequence ID" value="MFC7217558.1"/>
    <property type="molecule type" value="Genomic_DNA"/>
</dbReference>
<gene>
    <name evidence="1" type="ORF">ACFQLX_05120</name>
</gene>
<reference evidence="2" key="1">
    <citation type="journal article" date="2019" name="Int. J. Syst. Evol. Microbiol.">
        <title>The Global Catalogue of Microorganisms (GCM) 10K type strain sequencing project: providing services to taxonomists for standard genome sequencing and annotation.</title>
        <authorList>
            <consortium name="The Broad Institute Genomics Platform"/>
            <consortium name="The Broad Institute Genome Sequencing Center for Infectious Disease"/>
            <person name="Wu L."/>
            <person name="Ma J."/>
        </authorList>
    </citation>
    <scope>NUCLEOTIDE SEQUENCE [LARGE SCALE GENOMIC DNA]</scope>
    <source>
        <strain evidence="2">CGMCC 1.13681</strain>
    </source>
</reference>
<proteinExistence type="predicted"/>